<organism evidence="4 5">
    <name type="scientific">Tautonia plasticadhaerens</name>
    <dbReference type="NCBI Taxonomy" id="2527974"/>
    <lineage>
        <taxon>Bacteria</taxon>
        <taxon>Pseudomonadati</taxon>
        <taxon>Planctomycetota</taxon>
        <taxon>Planctomycetia</taxon>
        <taxon>Isosphaerales</taxon>
        <taxon>Isosphaeraceae</taxon>
        <taxon>Tautonia</taxon>
    </lineage>
</organism>
<sequence>MTRSFAFHRVGPVIFGVVVLLSRHSGAQEDEPRFEALEDLTYATVDGQELKLDLARPTGGGGPFPAIVAIHGGAWRAGDKADLRDLLAELAGFGYVSISPQYRFCPEHPFPAQIHDVKAAVRWLRSNAEAYSVDPDRIGAVGFSAGGHLALLLGVTEEEDGLEGVDPRPKVSSSVQAVVNYFGPTDLAAEDLPNISVPLRNDLIGGTPEEKPEETRRASPLTYVSDGDPPILTFQGTADPLVPPSQATSLAEAMAEVGVGGRVELMIGAGHGWGDPELVRTRRATIEFFDAHLKGEGDIPRYLREE</sequence>
<evidence type="ECO:0000256" key="1">
    <source>
        <dbReference type="ARBA" id="ARBA00022801"/>
    </source>
</evidence>
<dbReference type="PANTHER" id="PTHR48081:SF13">
    <property type="entry name" value="ALPHA_BETA HYDROLASE"/>
    <property type="match status" value="1"/>
</dbReference>
<dbReference type="InterPro" id="IPR049492">
    <property type="entry name" value="BD-FAE-like_dom"/>
</dbReference>
<feature type="compositionally biased region" description="Basic and acidic residues" evidence="2">
    <location>
        <begin position="208"/>
        <end position="217"/>
    </location>
</feature>
<accession>A0A518H7K5</accession>
<dbReference type="Pfam" id="PF20434">
    <property type="entry name" value="BD-FAE"/>
    <property type="match status" value="1"/>
</dbReference>
<evidence type="ECO:0000313" key="5">
    <source>
        <dbReference type="Proteomes" id="UP000317835"/>
    </source>
</evidence>
<dbReference type="EC" id="3.1.1.1" evidence="4"/>
<dbReference type="Gene3D" id="3.40.50.1820">
    <property type="entry name" value="alpha/beta hydrolase"/>
    <property type="match status" value="1"/>
</dbReference>
<dbReference type="PANTHER" id="PTHR48081">
    <property type="entry name" value="AB HYDROLASE SUPERFAMILY PROTEIN C4A8.06C"/>
    <property type="match status" value="1"/>
</dbReference>
<dbReference type="Proteomes" id="UP000317835">
    <property type="component" value="Chromosome"/>
</dbReference>
<keyword evidence="1 4" id="KW-0378">Hydrolase</keyword>
<proteinExistence type="predicted"/>
<dbReference type="RefSeq" id="WP_145273583.1">
    <property type="nucleotide sequence ID" value="NZ_CP036426.1"/>
</dbReference>
<dbReference type="InterPro" id="IPR029058">
    <property type="entry name" value="AB_hydrolase_fold"/>
</dbReference>
<dbReference type="AlphaFoldDB" id="A0A518H7K5"/>
<evidence type="ECO:0000259" key="3">
    <source>
        <dbReference type="Pfam" id="PF20434"/>
    </source>
</evidence>
<evidence type="ECO:0000313" key="4">
    <source>
        <dbReference type="EMBL" id="QDV36771.1"/>
    </source>
</evidence>
<feature type="region of interest" description="Disordered" evidence="2">
    <location>
        <begin position="204"/>
        <end position="225"/>
    </location>
</feature>
<keyword evidence="5" id="KW-1185">Reference proteome</keyword>
<dbReference type="SUPFAM" id="SSF53474">
    <property type="entry name" value="alpha/beta-Hydrolases"/>
    <property type="match status" value="1"/>
</dbReference>
<name>A0A518H7K5_9BACT</name>
<gene>
    <name evidence="4" type="primary">nlhH_5</name>
    <name evidence="4" type="ORF">ElP_47000</name>
</gene>
<feature type="domain" description="BD-FAE-like" evidence="3">
    <location>
        <begin position="52"/>
        <end position="253"/>
    </location>
</feature>
<dbReference type="InterPro" id="IPR050300">
    <property type="entry name" value="GDXG_lipolytic_enzyme"/>
</dbReference>
<reference evidence="4 5" key="1">
    <citation type="submission" date="2019-02" db="EMBL/GenBank/DDBJ databases">
        <title>Deep-cultivation of Planctomycetes and their phenomic and genomic characterization uncovers novel biology.</title>
        <authorList>
            <person name="Wiegand S."/>
            <person name="Jogler M."/>
            <person name="Boedeker C."/>
            <person name="Pinto D."/>
            <person name="Vollmers J."/>
            <person name="Rivas-Marin E."/>
            <person name="Kohn T."/>
            <person name="Peeters S.H."/>
            <person name="Heuer A."/>
            <person name="Rast P."/>
            <person name="Oberbeckmann S."/>
            <person name="Bunk B."/>
            <person name="Jeske O."/>
            <person name="Meyerdierks A."/>
            <person name="Storesund J.E."/>
            <person name="Kallscheuer N."/>
            <person name="Luecker S."/>
            <person name="Lage O.M."/>
            <person name="Pohl T."/>
            <person name="Merkel B.J."/>
            <person name="Hornburger P."/>
            <person name="Mueller R.-W."/>
            <person name="Bruemmer F."/>
            <person name="Labrenz M."/>
            <person name="Spormann A.M."/>
            <person name="Op den Camp H."/>
            <person name="Overmann J."/>
            <person name="Amann R."/>
            <person name="Jetten M.S.M."/>
            <person name="Mascher T."/>
            <person name="Medema M.H."/>
            <person name="Devos D.P."/>
            <person name="Kaster A.-K."/>
            <person name="Ovreas L."/>
            <person name="Rohde M."/>
            <person name="Galperin M.Y."/>
            <person name="Jogler C."/>
        </authorList>
    </citation>
    <scope>NUCLEOTIDE SEQUENCE [LARGE SCALE GENOMIC DNA]</scope>
    <source>
        <strain evidence="4 5">ElP</strain>
    </source>
</reference>
<protein>
    <submittedName>
        <fullName evidence="4">Carboxylesterase NlhH</fullName>
        <ecNumber evidence="4">3.1.1.1</ecNumber>
    </submittedName>
</protein>
<dbReference type="GO" id="GO:0106435">
    <property type="term" value="F:carboxylesterase activity"/>
    <property type="evidence" value="ECO:0007669"/>
    <property type="project" value="UniProtKB-EC"/>
</dbReference>
<evidence type="ECO:0000256" key="2">
    <source>
        <dbReference type="SAM" id="MobiDB-lite"/>
    </source>
</evidence>
<dbReference type="EMBL" id="CP036426">
    <property type="protein sequence ID" value="QDV36771.1"/>
    <property type="molecule type" value="Genomic_DNA"/>
</dbReference>
<dbReference type="KEGG" id="tpla:ElP_47000"/>
<dbReference type="OrthoDB" id="265201at2"/>